<comment type="caution">
    <text evidence="1">The sequence shown here is derived from an EMBL/GenBank/DDBJ whole genome shotgun (WGS) entry which is preliminary data.</text>
</comment>
<gene>
    <name evidence="1" type="ORF">AB0C36_30140</name>
</gene>
<organism evidence="1 2">
    <name type="scientific">Streptodolium elevatio</name>
    <dbReference type="NCBI Taxonomy" id="3157996"/>
    <lineage>
        <taxon>Bacteria</taxon>
        <taxon>Bacillati</taxon>
        <taxon>Actinomycetota</taxon>
        <taxon>Actinomycetes</taxon>
        <taxon>Kitasatosporales</taxon>
        <taxon>Streptomycetaceae</taxon>
        <taxon>Streptodolium</taxon>
    </lineage>
</organism>
<keyword evidence="2" id="KW-1185">Reference proteome</keyword>
<reference evidence="1 2" key="1">
    <citation type="submission" date="2024-06" db="EMBL/GenBank/DDBJ databases">
        <title>The Natural Products Discovery Center: Release of the First 8490 Sequenced Strains for Exploring Actinobacteria Biosynthetic Diversity.</title>
        <authorList>
            <person name="Kalkreuter E."/>
            <person name="Kautsar S.A."/>
            <person name="Yang D."/>
            <person name="Bader C.D."/>
            <person name="Teijaro C.N."/>
            <person name="Fluegel L."/>
            <person name="Davis C.M."/>
            <person name="Simpson J.R."/>
            <person name="Lauterbach L."/>
            <person name="Steele A.D."/>
            <person name="Gui C."/>
            <person name="Meng S."/>
            <person name="Li G."/>
            <person name="Viehrig K."/>
            <person name="Ye F."/>
            <person name="Su P."/>
            <person name="Kiefer A.F."/>
            <person name="Nichols A."/>
            <person name="Cepeda A.J."/>
            <person name="Yan W."/>
            <person name="Fan B."/>
            <person name="Jiang Y."/>
            <person name="Adhikari A."/>
            <person name="Zheng C.-J."/>
            <person name="Schuster L."/>
            <person name="Cowan T.M."/>
            <person name="Smanski M.J."/>
            <person name="Chevrette M.G."/>
            <person name="De Carvalho L.P.S."/>
            <person name="Shen B."/>
        </authorList>
    </citation>
    <scope>NUCLEOTIDE SEQUENCE [LARGE SCALE GENOMIC DNA]</scope>
    <source>
        <strain evidence="1 2">NPDC048946</strain>
    </source>
</reference>
<dbReference type="RefSeq" id="WP_358360135.1">
    <property type="nucleotide sequence ID" value="NZ_JBEZFP010000099.1"/>
</dbReference>
<evidence type="ECO:0000313" key="2">
    <source>
        <dbReference type="Proteomes" id="UP001551482"/>
    </source>
</evidence>
<sequence>MDSAVHDRARDYLRTVAEGAPPTAYYGDCGGRRNDSAHDALADEGAGFGFALTGSVESGDSADINVSVTGRDGAPTSYVLDLHRENGTWYVCGVDEGSVDLGGAG</sequence>
<protein>
    <submittedName>
        <fullName evidence="1">Uncharacterized protein</fullName>
    </submittedName>
</protein>
<name>A0ABV3DPT3_9ACTN</name>
<dbReference type="EMBL" id="JBEZFP010000099">
    <property type="protein sequence ID" value="MEU8137763.1"/>
    <property type="molecule type" value="Genomic_DNA"/>
</dbReference>
<evidence type="ECO:0000313" key="1">
    <source>
        <dbReference type="EMBL" id="MEU8137763.1"/>
    </source>
</evidence>
<proteinExistence type="predicted"/>
<dbReference type="Proteomes" id="UP001551482">
    <property type="component" value="Unassembled WGS sequence"/>
</dbReference>
<accession>A0ABV3DPT3</accession>